<feature type="non-terminal residue" evidence="3">
    <location>
        <position position="457"/>
    </location>
</feature>
<feature type="domain" description="Beta-ketoacyl synthase-like N-terminal" evidence="1">
    <location>
        <begin position="269"/>
        <end position="457"/>
    </location>
</feature>
<feature type="domain" description="Penicillin-binding protein dimerisation" evidence="2">
    <location>
        <begin position="57"/>
        <end position="208"/>
    </location>
</feature>
<dbReference type="Pfam" id="PF00109">
    <property type="entry name" value="ketoacyl-synt"/>
    <property type="match status" value="1"/>
</dbReference>
<dbReference type="EMBL" id="LCJT01000024">
    <property type="protein sequence ID" value="KKT83177.1"/>
    <property type="molecule type" value="Genomic_DNA"/>
</dbReference>
<organism evidence="3">
    <name type="scientific">Candidatus Giovannonibacteria bacterium GW2011_GWC2_44_9</name>
    <dbReference type="NCBI Taxonomy" id="1618658"/>
    <lineage>
        <taxon>Bacteria</taxon>
        <taxon>Candidatus Giovannoniibacteriota</taxon>
    </lineage>
</organism>
<dbReference type="SUPFAM" id="SSF56519">
    <property type="entry name" value="Penicillin binding protein dimerisation domain"/>
    <property type="match status" value="1"/>
</dbReference>
<sequence>MRKNKIFTSNNRLGLTLAIIVLISTAVAGRLFFIQIVRYPVYRDLAKKQQRFSEILEPKRGDIYYKNKNGELVKAATTKIGALLYLNTKLLKDPENIFNKLNAITPIDRVLFDKIANKTNDPYEILKHRLNQEEADKISVLNLPGVGLAKERWRAYPMGDTGSQILGFVSSLSAEEEPVGRYGAEKYYDDSLRGAKGSVSGDKDAKGILIALGEDLRAEPAEGQDLVLTIEPTVQRTAEEELKKLREKWRAAAGGILIIDPKTGAIKALAGSPDFDPNKFLGSKGIRHFDRTSLLVTAASSICMEDAKLDKVYKEDDFGIVLGSTFGSIDSISTFDMEALSEGPNYVNPMDFPNTVLNAPASRASIFCRAKGLNSTISTGESSGVDAIICASDFLRLGRIKVVMAGGVYGLTKNIFWAACKAGVLSGSNSAGGVEICAPFDKRRNGIVMGEGAALLL</sequence>
<reference evidence="3" key="1">
    <citation type="journal article" date="2015" name="Nature">
        <title>rRNA introns, odd ribosomes, and small enigmatic genomes across a large radiation of phyla.</title>
        <authorList>
            <person name="Brown C.T."/>
            <person name="Hug L.A."/>
            <person name="Thomas B.C."/>
            <person name="Sharon I."/>
            <person name="Castelle C.J."/>
            <person name="Singh A."/>
            <person name="Wilkins M.J."/>
            <person name="Williams K.H."/>
            <person name="Banfield J.F."/>
        </authorList>
    </citation>
    <scope>NUCLEOTIDE SEQUENCE [LARGE SCALE GENOMIC DNA]</scope>
</reference>
<dbReference type="GO" id="GO:0071555">
    <property type="term" value="P:cell wall organization"/>
    <property type="evidence" value="ECO:0007669"/>
    <property type="project" value="TreeGrafter"/>
</dbReference>
<dbReference type="InterPro" id="IPR036138">
    <property type="entry name" value="PBP_dimer_sf"/>
</dbReference>
<name>A0A0G1MQX2_9BACT</name>
<dbReference type="InterPro" id="IPR050515">
    <property type="entry name" value="Beta-lactam/transpept"/>
</dbReference>
<dbReference type="Gene3D" id="3.40.47.10">
    <property type="match status" value="1"/>
</dbReference>
<protein>
    <submittedName>
        <fullName evidence="3">Beta-ketoacyl acyl carrier protein synthase II</fullName>
    </submittedName>
</protein>
<dbReference type="PATRIC" id="fig|1618658.3.peg.703"/>
<gene>
    <name evidence="3" type="ORF">UW81_C0024G0025</name>
</gene>
<evidence type="ECO:0000259" key="2">
    <source>
        <dbReference type="Pfam" id="PF03717"/>
    </source>
</evidence>
<dbReference type="InterPro" id="IPR014030">
    <property type="entry name" value="Ketoacyl_synth_N"/>
</dbReference>
<accession>A0A0G1MQX2</accession>
<evidence type="ECO:0000259" key="1">
    <source>
        <dbReference type="Pfam" id="PF00109"/>
    </source>
</evidence>
<dbReference type="InterPro" id="IPR016039">
    <property type="entry name" value="Thiolase-like"/>
</dbReference>
<dbReference type="PANTHER" id="PTHR30627">
    <property type="entry name" value="PEPTIDOGLYCAN D,D-TRANSPEPTIDASE"/>
    <property type="match status" value="1"/>
</dbReference>
<dbReference type="Gene3D" id="3.90.1310.10">
    <property type="entry name" value="Penicillin-binding protein 2a (Domain 2)"/>
    <property type="match status" value="1"/>
</dbReference>
<dbReference type="InterPro" id="IPR005311">
    <property type="entry name" value="PBP_dimer"/>
</dbReference>
<dbReference type="AlphaFoldDB" id="A0A0G1MQX2"/>
<evidence type="ECO:0000313" key="3">
    <source>
        <dbReference type="EMBL" id="KKT83177.1"/>
    </source>
</evidence>
<dbReference type="Proteomes" id="UP000033915">
    <property type="component" value="Unassembled WGS sequence"/>
</dbReference>
<comment type="caution">
    <text evidence="3">The sequence shown here is derived from an EMBL/GenBank/DDBJ whole genome shotgun (WGS) entry which is preliminary data.</text>
</comment>
<dbReference type="GO" id="GO:0005886">
    <property type="term" value="C:plasma membrane"/>
    <property type="evidence" value="ECO:0007669"/>
    <property type="project" value="TreeGrafter"/>
</dbReference>
<dbReference type="SUPFAM" id="SSF53901">
    <property type="entry name" value="Thiolase-like"/>
    <property type="match status" value="1"/>
</dbReference>
<dbReference type="Pfam" id="PF03717">
    <property type="entry name" value="PBP_dimer"/>
    <property type="match status" value="1"/>
</dbReference>
<proteinExistence type="predicted"/>
<dbReference type="GO" id="GO:0008658">
    <property type="term" value="F:penicillin binding"/>
    <property type="evidence" value="ECO:0007669"/>
    <property type="project" value="InterPro"/>
</dbReference>
<dbReference type="GO" id="GO:0016746">
    <property type="term" value="F:acyltransferase activity"/>
    <property type="evidence" value="ECO:0007669"/>
    <property type="project" value="InterPro"/>
</dbReference>